<sequence>MEVEWPRCSSDETVNTRRQAILECDSYGLCIVNGTALETVSPGRYTSHQPTGQSTIDYAFVSYSLLSFVKELHVDLPTSDPKDDWADHTRIALRLDISQLATVSVSKSSRKSQRVQPPSSVSGPRDSRLIDRLYQETMESAQSRDDAQSLWGPLTAESGPKETRQSTVNYGKETPHRLAASPRCCENPPQTGSLVQDKSPTPRAPLDCVRV</sequence>
<protein>
    <submittedName>
        <fullName evidence="2">Uncharacterized protein</fullName>
    </submittedName>
</protein>
<dbReference type="AlphaFoldDB" id="A0AAW0AD14"/>
<gene>
    <name evidence="2" type="ORF">R3P38DRAFT_2793694</name>
</gene>
<reference evidence="2 3" key="1">
    <citation type="journal article" date="2024" name="J Genomics">
        <title>Draft genome sequencing and assembly of Favolaschia claudopus CIRM-BRFM 2984 isolated from oak limbs.</title>
        <authorList>
            <person name="Navarro D."/>
            <person name="Drula E."/>
            <person name="Chaduli D."/>
            <person name="Cazenave R."/>
            <person name="Ahrendt S."/>
            <person name="Wang J."/>
            <person name="Lipzen A."/>
            <person name="Daum C."/>
            <person name="Barry K."/>
            <person name="Grigoriev I.V."/>
            <person name="Favel A."/>
            <person name="Rosso M.N."/>
            <person name="Martin F."/>
        </authorList>
    </citation>
    <scope>NUCLEOTIDE SEQUENCE [LARGE SCALE GENOMIC DNA]</scope>
    <source>
        <strain evidence="2 3">CIRM-BRFM 2984</strain>
    </source>
</reference>
<dbReference type="Gene3D" id="3.60.10.10">
    <property type="entry name" value="Endonuclease/exonuclease/phosphatase"/>
    <property type="match status" value="1"/>
</dbReference>
<feature type="compositionally biased region" description="Basic and acidic residues" evidence="1">
    <location>
        <begin position="125"/>
        <end position="134"/>
    </location>
</feature>
<accession>A0AAW0AD14</accession>
<feature type="compositionally biased region" description="Polar residues" evidence="1">
    <location>
        <begin position="188"/>
        <end position="199"/>
    </location>
</feature>
<evidence type="ECO:0000313" key="2">
    <source>
        <dbReference type="EMBL" id="KAK7006566.1"/>
    </source>
</evidence>
<evidence type="ECO:0000313" key="3">
    <source>
        <dbReference type="Proteomes" id="UP001362999"/>
    </source>
</evidence>
<organism evidence="2 3">
    <name type="scientific">Favolaschia claudopus</name>
    <dbReference type="NCBI Taxonomy" id="2862362"/>
    <lineage>
        <taxon>Eukaryota</taxon>
        <taxon>Fungi</taxon>
        <taxon>Dikarya</taxon>
        <taxon>Basidiomycota</taxon>
        <taxon>Agaricomycotina</taxon>
        <taxon>Agaricomycetes</taxon>
        <taxon>Agaricomycetidae</taxon>
        <taxon>Agaricales</taxon>
        <taxon>Marasmiineae</taxon>
        <taxon>Mycenaceae</taxon>
        <taxon>Favolaschia</taxon>
    </lineage>
</organism>
<dbReference type="EMBL" id="JAWWNJ010000075">
    <property type="protein sequence ID" value="KAK7006566.1"/>
    <property type="molecule type" value="Genomic_DNA"/>
</dbReference>
<feature type="region of interest" description="Disordered" evidence="1">
    <location>
        <begin position="106"/>
        <end position="211"/>
    </location>
</feature>
<keyword evidence="3" id="KW-1185">Reference proteome</keyword>
<evidence type="ECO:0000256" key="1">
    <source>
        <dbReference type="SAM" id="MobiDB-lite"/>
    </source>
</evidence>
<name>A0AAW0AD14_9AGAR</name>
<proteinExistence type="predicted"/>
<dbReference type="InterPro" id="IPR036691">
    <property type="entry name" value="Endo/exonu/phosph_ase_sf"/>
</dbReference>
<comment type="caution">
    <text evidence="2">The sequence shown here is derived from an EMBL/GenBank/DDBJ whole genome shotgun (WGS) entry which is preliminary data.</text>
</comment>
<dbReference type="Proteomes" id="UP001362999">
    <property type="component" value="Unassembled WGS sequence"/>
</dbReference>